<evidence type="ECO:0000313" key="5">
    <source>
        <dbReference type="EMBL" id="XDJ86918.1"/>
    </source>
</evidence>
<dbReference type="EMBL" id="CP158272">
    <property type="protein sequence ID" value="XDJ97883.1"/>
    <property type="molecule type" value="Genomic_DNA"/>
</dbReference>
<dbReference type="EMBL" id="CP158273">
    <property type="protein sequence ID" value="XDJ95235.1"/>
    <property type="molecule type" value="Genomic_DNA"/>
</dbReference>
<dbReference type="EMBL" id="CP158269">
    <property type="protein sequence ID" value="XDJ86918.1"/>
    <property type="molecule type" value="Genomic_DNA"/>
</dbReference>
<gene>
    <name evidence="2" type="ORF">ABRY90_02440</name>
    <name evidence="7" type="ORF">ABRY95_03505</name>
    <name evidence="5" type="ORF">ABRY98_08085</name>
    <name evidence="8" type="ORF">ABRZ05_08975</name>
    <name evidence="3" type="ORF">ABRZ06_10505</name>
    <name evidence="4" type="ORF">ABRZ10_10670</name>
    <name evidence="9" type="ORF">ABRZ11_08630</name>
    <name evidence="6" type="ORF">ABRZ12_00740</name>
</gene>
<dbReference type="EMBL" id="CP158265">
    <property type="protein sequence ID" value="XDJ76614.1"/>
    <property type="molecule type" value="Genomic_DNA"/>
</dbReference>
<evidence type="ECO:0000313" key="4">
    <source>
        <dbReference type="EMBL" id="XDJ76614.1"/>
    </source>
</evidence>
<sequence length="848" mass="93164">MGGGVQNSVGHVPMHVSSGGSLGHDKELAKTTGLQSGRGELEGSKVQVSDGGSRKELLKDSQEAQGWLSWGWSNLKAGVKLGGDVLGIAHEFVGKMYGLHDDDVESVPEEEGSDRALVEEGIKEGGGVGSVSEEEDIRVLIGEKDEDGDVLYEALEEHKPGQKLLLVENIPISRGENLKMDKEIALLREGFRVKSEEQDSREIESMEQGLMQAIRGKASAAWNWLWGRDSKSESVSQDTRSVSEKNLSKIETLQENLANCMQKLDEQVVKVNGKDASILNKNIDPSKIKSDVSALGFQDHAWRWGETAKASFSQAVSTLGWCAAGAGIAYGGSTVSSLTGGGISGSLASLLGGAYVALSALRDLPENVANQTTVNLIEKSLVEINQLLGTAQELIVKEQHRQELSEKLGVMSQGRMETIERLELELEVVDRQLVGRKESGAEVEPVESQPRLPAVVGDGATRSETLSGMARVKQAFSSFFAPVVEGLSRAGRFLGDALGLTSLSMVKKMDRDEERAYVSTYAKGLRLLQQSSDDTIMNRTLVQQAARRMLGIPQERLDHSPSEVQQRIRQIEHKSDSMRPVLRLGENVVRHVREGDGGSFGTLIVTDKGVGRYVVNSGQPTVRAMCHYLDVLARDVGEENTLGVKVDDSGSLVLHDPDRRLYQFLMGAPQAMTPLFMSPVGAGSQWREATEHAGRMWINDFSGQLPGGANRVVFEIGVDEGKDVLKLRFEHIDRDELVSSVLDVPEHSMSKQLKLMDTAYRDVYRSGSKPVAVDSLDDEALMRRYENLNKQLGVSGEDYGRWPLENLQERREQLLNRLAKEQVLLQRDNDSYQLLQNDDQLRVVTQRA</sequence>
<protein>
    <submittedName>
        <fullName evidence="2">Uncharacterized protein</fullName>
    </submittedName>
</protein>
<evidence type="ECO:0000313" key="3">
    <source>
        <dbReference type="EMBL" id="XDJ71349.1"/>
    </source>
</evidence>
<evidence type="ECO:0000256" key="1">
    <source>
        <dbReference type="SAM" id="MobiDB-lite"/>
    </source>
</evidence>
<feature type="region of interest" description="Disordered" evidence="1">
    <location>
        <begin position="1"/>
        <end position="57"/>
    </location>
</feature>
<dbReference type="EMBL" id="CP158263">
    <property type="protein sequence ID" value="XDJ71349.1"/>
    <property type="molecule type" value="Genomic_DNA"/>
</dbReference>
<dbReference type="EMBL" id="CP158270">
    <property type="protein sequence ID" value="XDJ90862.1"/>
    <property type="molecule type" value="Genomic_DNA"/>
</dbReference>
<dbReference type="AlphaFoldDB" id="A0AB39DUA5"/>
<name>A0AB39DUA5_9BURK</name>
<evidence type="ECO:0000313" key="2">
    <source>
        <dbReference type="EMBL" id="XDJ58796.1"/>
    </source>
</evidence>
<dbReference type="EMBL" id="CP158258">
    <property type="protein sequence ID" value="XDJ58796.1"/>
    <property type="molecule type" value="Genomic_DNA"/>
</dbReference>
<evidence type="ECO:0000313" key="7">
    <source>
        <dbReference type="EMBL" id="XDJ94093.1"/>
    </source>
</evidence>
<evidence type="ECO:0000313" key="8">
    <source>
        <dbReference type="EMBL" id="XDJ95235.1"/>
    </source>
</evidence>
<accession>A0AB39DUA5</accession>
<evidence type="ECO:0000313" key="6">
    <source>
        <dbReference type="EMBL" id="XDJ90862.1"/>
    </source>
</evidence>
<dbReference type="RefSeq" id="WP_368648158.1">
    <property type="nucleotide sequence ID" value="NZ_CP158258.1"/>
</dbReference>
<dbReference type="EMBL" id="CP158271">
    <property type="protein sequence ID" value="XDJ94093.1"/>
    <property type="molecule type" value="Genomic_DNA"/>
</dbReference>
<evidence type="ECO:0000313" key="9">
    <source>
        <dbReference type="EMBL" id="XDJ97883.1"/>
    </source>
</evidence>
<proteinExistence type="predicted"/>
<organism evidence="2">
    <name type="scientific">Castellaniella ginsengisoli</name>
    <dbReference type="NCBI Taxonomy" id="546114"/>
    <lineage>
        <taxon>Bacteria</taxon>
        <taxon>Pseudomonadati</taxon>
        <taxon>Pseudomonadota</taxon>
        <taxon>Betaproteobacteria</taxon>
        <taxon>Burkholderiales</taxon>
        <taxon>Alcaligenaceae</taxon>
        <taxon>Castellaniella</taxon>
    </lineage>
</organism>
<reference evidence="2" key="1">
    <citation type="submission" date="2024-05" db="EMBL/GenBank/DDBJ databases">
        <authorList>
            <person name="Luo Y.-C."/>
            <person name="Nicholds J."/>
            <person name="Mortimer T."/>
            <person name="Maboni G."/>
        </authorList>
    </citation>
    <scope>NUCLEOTIDE SEQUENCE</scope>
    <source>
        <strain evidence="8">124370</strain>
        <strain evidence="9">124566</strain>
        <strain evidence="7">124953</strain>
        <strain evidence="6">130308</strain>
        <strain evidence="5">130416</strain>
        <strain evidence="4">143769</strain>
        <strain evidence="3">143936</strain>
        <strain evidence="2">148131</strain>
    </source>
</reference>